<dbReference type="EMBL" id="JAPUAV010000006">
    <property type="protein sequence ID" value="MCZ2571859.1"/>
    <property type="molecule type" value="Genomic_DNA"/>
</dbReference>
<gene>
    <name evidence="1" type="ORF">O1420_10680</name>
</gene>
<dbReference type="Proteomes" id="UP001078742">
    <property type="component" value="Unassembled WGS sequence"/>
</dbReference>
<reference evidence="1" key="1">
    <citation type="submission" date="2022-12" db="EMBL/GenBank/DDBJ databases">
        <title>Development of a Multilocus Sequence Typing Scheme for Bacteroides fragilis Based on Whole Genome Sequencing Data and Clinical Application.</title>
        <authorList>
            <person name="Nielsen F.D."/>
            <person name="Justesen U.S."/>
        </authorList>
    </citation>
    <scope>NUCLEOTIDE SEQUENCE</scope>
    <source>
        <strain evidence="1">BF_BC_VIB_DK_2012_57</strain>
    </source>
</reference>
<evidence type="ECO:0000313" key="1">
    <source>
        <dbReference type="EMBL" id="MCZ2571859.1"/>
    </source>
</evidence>
<name>A0A9Q4IRK7_BACFG</name>
<organism evidence="1 2">
    <name type="scientific">Bacteroides fragilis</name>
    <dbReference type="NCBI Taxonomy" id="817"/>
    <lineage>
        <taxon>Bacteria</taxon>
        <taxon>Pseudomonadati</taxon>
        <taxon>Bacteroidota</taxon>
        <taxon>Bacteroidia</taxon>
        <taxon>Bacteroidales</taxon>
        <taxon>Bacteroidaceae</taxon>
        <taxon>Bacteroides</taxon>
    </lineage>
</organism>
<protein>
    <submittedName>
        <fullName evidence="1">Uncharacterized protein</fullName>
    </submittedName>
</protein>
<evidence type="ECO:0000313" key="2">
    <source>
        <dbReference type="Proteomes" id="UP001078742"/>
    </source>
</evidence>
<accession>A0A9Q4IRK7</accession>
<sequence length="41" mass="4683">MQQLLPNNVVGKQIAWLNADKVTKRVGPDKDGYWQVVEKTD</sequence>
<dbReference type="RefSeq" id="WP_256373150.1">
    <property type="nucleotide sequence ID" value="NZ_JAPUAV010000006.1"/>
</dbReference>
<dbReference type="AlphaFoldDB" id="A0A9Q4IRK7"/>
<comment type="caution">
    <text evidence="1">The sequence shown here is derived from an EMBL/GenBank/DDBJ whole genome shotgun (WGS) entry which is preliminary data.</text>
</comment>
<proteinExistence type="predicted"/>